<dbReference type="AlphaFoldDB" id="A0A2S9XC61"/>
<dbReference type="InterPro" id="IPR036271">
    <property type="entry name" value="Tet_transcr_reg_TetR-rel_C_sf"/>
</dbReference>
<dbReference type="PANTHER" id="PTHR30055">
    <property type="entry name" value="HTH-TYPE TRANSCRIPTIONAL REGULATOR RUTR"/>
    <property type="match status" value="1"/>
</dbReference>
<feature type="DNA-binding region" description="H-T-H motif" evidence="4">
    <location>
        <begin position="32"/>
        <end position="51"/>
    </location>
</feature>
<evidence type="ECO:0000313" key="6">
    <source>
        <dbReference type="EMBL" id="PRP90390.1"/>
    </source>
</evidence>
<dbReference type="SUPFAM" id="SSF48498">
    <property type="entry name" value="Tetracyclin repressor-like, C-terminal domain"/>
    <property type="match status" value="1"/>
</dbReference>
<keyword evidence="1" id="KW-0805">Transcription regulation</keyword>
<dbReference type="PRINTS" id="PR00455">
    <property type="entry name" value="HTHTETR"/>
</dbReference>
<evidence type="ECO:0000313" key="7">
    <source>
        <dbReference type="Proteomes" id="UP000238823"/>
    </source>
</evidence>
<evidence type="ECO:0000256" key="1">
    <source>
        <dbReference type="ARBA" id="ARBA00023015"/>
    </source>
</evidence>
<dbReference type="PANTHER" id="PTHR30055:SF234">
    <property type="entry name" value="HTH-TYPE TRANSCRIPTIONAL REGULATOR BETI"/>
    <property type="match status" value="1"/>
</dbReference>
<dbReference type="SUPFAM" id="SSF46689">
    <property type="entry name" value="Homeodomain-like"/>
    <property type="match status" value="1"/>
</dbReference>
<dbReference type="InterPro" id="IPR009057">
    <property type="entry name" value="Homeodomain-like_sf"/>
</dbReference>
<feature type="domain" description="HTH tetR-type" evidence="5">
    <location>
        <begin position="9"/>
        <end position="69"/>
    </location>
</feature>
<dbReference type="Gene3D" id="1.10.10.60">
    <property type="entry name" value="Homeodomain-like"/>
    <property type="match status" value="1"/>
</dbReference>
<proteinExistence type="predicted"/>
<comment type="caution">
    <text evidence="6">The sequence shown here is derived from an EMBL/GenBank/DDBJ whole genome shotgun (WGS) entry which is preliminary data.</text>
</comment>
<sequence length="220" mass="24861">MPTPRSTRADIAQQILDHARRLFAAHGFDGVSLADISKRVGIRKPSLLYHYGTKDTLRQAVLEQLLAHWNDVLPKLLMAATTGSEQFDAVLSKTVAFFAEDHDRARLILRELLDRPQQMQPLIELHVRPWVTIVSNYIRRGQEQGRVRFEADPQSYVAHMTVLVIGSLATFETLVALAPEHEPRELLLERHTAELLRIAKTSLFRPRPAGVASQANESPH</sequence>
<keyword evidence="3" id="KW-0804">Transcription</keyword>
<dbReference type="Pfam" id="PF00440">
    <property type="entry name" value="TetR_N"/>
    <property type="match status" value="1"/>
</dbReference>
<accession>A0A2S9XC61</accession>
<dbReference type="InterPro" id="IPR050109">
    <property type="entry name" value="HTH-type_TetR-like_transc_reg"/>
</dbReference>
<dbReference type="Proteomes" id="UP000238823">
    <property type="component" value="Unassembled WGS sequence"/>
</dbReference>
<dbReference type="InterPro" id="IPR001647">
    <property type="entry name" value="HTH_TetR"/>
</dbReference>
<protein>
    <submittedName>
        <fullName evidence="6">Biofilm operon icaADBC HTH-type negative transcriptional regulator IcaR</fullName>
    </submittedName>
</protein>
<evidence type="ECO:0000259" key="5">
    <source>
        <dbReference type="PROSITE" id="PS50977"/>
    </source>
</evidence>
<evidence type="ECO:0000256" key="4">
    <source>
        <dbReference type="PROSITE-ProRule" id="PRU00335"/>
    </source>
</evidence>
<dbReference type="PROSITE" id="PS50977">
    <property type="entry name" value="HTH_TETR_2"/>
    <property type="match status" value="1"/>
</dbReference>
<evidence type="ECO:0000256" key="2">
    <source>
        <dbReference type="ARBA" id="ARBA00023125"/>
    </source>
</evidence>
<organism evidence="6 7">
    <name type="scientific">Enhygromyxa salina</name>
    <dbReference type="NCBI Taxonomy" id="215803"/>
    <lineage>
        <taxon>Bacteria</taxon>
        <taxon>Pseudomonadati</taxon>
        <taxon>Myxococcota</taxon>
        <taxon>Polyangia</taxon>
        <taxon>Nannocystales</taxon>
        <taxon>Nannocystaceae</taxon>
        <taxon>Enhygromyxa</taxon>
    </lineage>
</organism>
<keyword evidence="2 4" id="KW-0238">DNA-binding</keyword>
<dbReference type="RefSeq" id="WP_181234676.1">
    <property type="nucleotide sequence ID" value="NZ_PVNL01000192.1"/>
</dbReference>
<dbReference type="GO" id="GO:0000976">
    <property type="term" value="F:transcription cis-regulatory region binding"/>
    <property type="evidence" value="ECO:0007669"/>
    <property type="project" value="TreeGrafter"/>
</dbReference>
<dbReference type="Gene3D" id="1.10.357.10">
    <property type="entry name" value="Tetracycline Repressor, domain 2"/>
    <property type="match status" value="1"/>
</dbReference>
<dbReference type="EMBL" id="PVNL01000192">
    <property type="protein sequence ID" value="PRP90390.1"/>
    <property type="molecule type" value="Genomic_DNA"/>
</dbReference>
<name>A0A2S9XC61_9BACT</name>
<reference evidence="6 7" key="1">
    <citation type="submission" date="2018-03" db="EMBL/GenBank/DDBJ databases">
        <title>Draft Genome Sequences of the Obligatory Marine Myxobacteria Enhygromyxa salina SWB007.</title>
        <authorList>
            <person name="Poehlein A."/>
            <person name="Moghaddam J.A."/>
            <person name="Harms H."/>
            <person name="Alanjari M."/>
            <person name="Koenig G.M."/>
            <person name="Daniel R."/>
            <person name="Schaeberle T.F."/>
        </authorList>
    </citation>
    <scope>NUCLEOTIDE SEQUENCE [LARGE SCALE GENOMIC DNA]</scope>
    <source>
        <strain evidence="6 7">SWB007</strain>
    </source>
</reference>
<dbReference type="GO" id="GO:0003700">
    <property type="term" value="F:DNA-binding transcription factor activity"/>
    <property type="evidence" value="ECO:0007669"/>
    <property type="project" value="TreeGrafter"/>
</dbReference>
<evidence type="ECO:0000256" key="3">
    <source>
        <dbReference type="ARBA" id="ARBA00023163"/>
    </source>
</evidence>
<gene>
    <name evidence="6" type="primary">icaR_2</name>
    <name evidence="6" type="ORF">ENSA7_82750</name>
</gene>